<dbReference type="Pfam" id="PF13589">
    <property type="entry name" value="HATPase_c_3"/>
    <property type="match status" value="1"/>
</dbReference>
<evidence type="ECO:0000259" key="6">
    <source>
        <dbReference type="SMART" id="SM01340"/>
    </source>
</evidence>
<reference evidence="7 8" key="1">
    <citation type="journal article" date="2014" name="Genome Announc.">
        <title>Complete Genome Sequences of Fish Pathogenic Weissella ceti Strains WS74 and WS105.</title>
        <authorList>
            <person name="Figueiredo H.C."/>
            <person name="Leal C.A."/>
            <person name="Dorella F.A."/>
            <person name="Carvalho A.F."/>
            <person name="Soares S.C."/>
            <person name="Pereira F.L."/>
            <person name="Azevedo V.A."/>
        </authorList>
    </citation>
    <scope>NUCLEOTIDE SEQUENCE [LARGE SCALE GENOMIC DNA]</scope>
    <source>
        <strain evidence="7 8">WS74</strain>
    </source>
</reference>
<dbReference type="PROSITE" id="PS00058">
    <property type="entry name" value="DNA_MISMATCH_REPAIR_1"/>
    <property type="match status" value="1"/>
</dbReference>
<dbReference type="Gene3D" id="3.30.565.10">
    <property type="entry name" value="Histidine kinase-like ATPase, C-terminal domain"/>
    <property type="match status" value="1"/>
</dbReference>
<dbReference type="NCBIfam" id="TIGR00585">
    <property type="entry name" value="mutl"/>
    <property type="match status" value="1"/>
</dbReference>
<dbReference type="CDD" id="cd16926">
    <property type="entry name" value="HATPase_MutL-MLH-PMS-like"/>
    <property type="match status" value="1"/>
</dbReference>
<dbReference type="InterPro" id="IPR037198">
    <property type="entry name" value="MutL_C_sf"/>
</dbReference>
<dbReference type="GO" id="GO:0016887">
    <property type="term" value="F:ATP hydrolysis activity"/>
    <property type="evidence" value="ECO:0007669"/>
    <property type="project" value="InterPro"/>
</dbReference>
<dbReference type="InterPro" id="IPR042120">
    <property type="entry name" value="MutL_C_dimsub"/>
</dbReference>
<dbReference type="NCBIfam" id="NF000950">
    <property type="entry name" value="PRK00095.1-3"/>
    <property type="match status" value="1"/>
</dbReference>
<dbReference type="EMBL" id="CP009223">
    <property type="protein sequence ID" value="AIM63231.1"/>
    <property type="molecule type" value="Genomic_DNA"/>
</dbReference>
<dbReference type="SUPFAM" id="SSF54211">
    <property type="entry name" value="Ribosomal protein S5 domain 2-like"/>
    <property type="match status" value="1"/>
</dbReference>
<dbReference type="GO" id="GO:0030983">
    <property type="term" value="F:mismatched DNA binding"/>
    <property type="evidence" value="ECO:0007669"/>
    <property type="project" value="InterPro"/>
</dbReference>
<proteinExistence type="inferred from homology"/>
<protein>
    <recommendedName>
        <fullName evidence="4">DNA mismatch repair protein MutL</fullName>
    </recommendedName>
</protein>
<gene>
    <name evidence="4" type="primary">mutL</name>
    <name evidence="7" type="ORF">WS74_0979</name>
</gene>
<dbReference type="InterPro" id="IPR020667">
    <property type="entry name" value="DNA_mismatch_repair_MutL"/>
</dbReference>
<comment type="function">
    <text evidence="4">This protein is involved in the repair of mismatches in DNA. It is required for dam-dependent methyl-directed DNA mismatch repair. May act as a 'molecular matchmaker', a protein that promotes the formation of a stable complex between two or more DNA-binding proteins in an ATP-dependent manner without itself being part of a final effector complex.</text>
</comment>
<dbReference type="AlphaFoldDB" id="A0A075U6V7"/>
<dbReference type="SMART" id="SM01340">
    <property type="entry name" value="DNA_mis_repair"/>
    <property type="match status" value="1"/>
</dbReference>
<dbReference type="InterPro" id="IPR013507">
    <property type="entry name" value="DNA_mismatch_S5_2-like"/>
</dbReference>
<keyword evidence="8" id="KW-1185">Reference proteome</keyword>
<dbReference type="KEGG" id="wce:WS08_0913"/>
<dbReference type="GO" id="GO:0005524">
    <property type="term" value="F:ATP binding"/>
    <property type="evidence" value="ECO:0007669"/>
    <property type="project" value="InterPro"/>
</dbReference>
<dbReference type="CDD" id="cd00782">
    <property type="entry name" value="MutL_Trans"/>
    <property type="match status" value="1"/>
</dbReference>
<dbReference type="FunFam" id="3.30.565.10:FF:000003">
    <property type="entry name" value="DNA mismatch repair endonuclease MutL"/>
    <property type="match status" value="1"/>
</dbReference>
<dbReference type="InterPro" id="IPR014762">
    <property type="entry name" value="DNA_mismatch_repair_CS"/>
</dbReference>
<dbReference type="SMART" id="SM00853">
    <property type="entry name" value="MutL_C"/>
    <property type="match status" value="1"/>
</dbReference>
<keyword evidence="3 4" id="KW-0234">DNA repair</keyword>
<dbReference type="Gene3D" id="3.30.230.10">
    <property type="match status" value="1"/>
</dbReference>
<dbReference type="SUPFAM" id="SSF118116">
    <property type="entry name" value="DNA mismatch repair protein MutL"/>
    <property type="match status" value="1"/>
</dbReference>
<name>A0A075U6V7_9LACO</name>
<keyword evidence="2 4" id="KW-0227">DNA damage</keyword>
<evidence type="ECO:0000256" key="1">
    <source>
        <dbReference type="ARBA" id="ARBA00006082"/>
    </source>
</evidence>
<dbReference type="GO" id="GO:0032300">
    <property type="term" value="C:mismatch repair complex"/>
    <property type="evidence" value="ECO:0007669"/>
    <property type="project" value="InterPro"/>
</dbReference>
<organism evidence="7 8">
    <name type="scientific">Weissella ceti</name>
    <dbReference type="NCBI Taxonomy" id="759620"/>
    <lineage>
        <taxon>Bacteria</taxon>
        <taxon>Bacillati</taxon>
        <taxon>Bacillota</taxon>
        <taxon>Bacilli</taxon>
        <taxon>Lactobacillales</taxon>
        <taxon>Lactobacillaceae</taxon>
        <taxon>Weissella</taxon>
    </lineage>
</organism>
<evidence type="ECO:0000313" key="7">
    <source>
        <dbReference type="EMBL" id="AIM63231.1"/>
    </source>
</evidence>
<dbReference type="PANTHER" id="PTHR10073">
    <property type="entry name" value="DNA MISMATCH REPAIR PROTEIN MLH, PMS, MUTL"/>
    <property type="match status" value="1"/>
</dbReference>
<dbReference type="KEGG" id="wct:WS74_0979"/>
<sequence>MGKIATLSDVLANQIAAGEVIERPASVVKELVENAIDAKATRIDVLVEAAGTDLIRVIDDGQGIADDDVETAFLRHATSKITTRHDLFRVHSLGFRGEALPSIASVSEVTLVTAQADSEHGSQVRYKGGILEEHTSASGRQGTDITVKNLFFNTPARLKYLKSPSTELAQITDVLHHIALSHPEVSLRLRHGDKEIMRTVGNGNLQQVIASIYGTQQARKMVDFEAEDLDFKITGYTSLPELTRANRSYMAVLINGRYVKNYQLTNAIIKGYGSKLMVGRFPIAVIDIQMDPLLVDVNVHPQKHEVRLSKETELVNLVREAIAERLSRENLIPDGLDNLMNQTVLGADLTLREATPKVSATTADDMPSVTVEEVVETTADVMPEVVAESVTPDEDVVAVTITDEQDLDKVASFADTYATHEASPFAGHDSQVVGIAAQEELWAVDKAEDKDAFPELSYIGQMHGTFLFAQGEAGLYMIDQHAAQERIKYEQFRTEIGKIGLEKQQLLVPIVLSFSAVDALKLQGHLAELDSLGLTLEEFGVNTFVLREHPGWFPKGHEEATIREMLDWYLRDEHLTLEKFREKTAIMMACKRSIKANWSLNDFEARGLLVQLAETQNPYNCPHGRPTVVTLSMTDMEKMFKRIQDSHTSWTEYDEHPF</sequence>
<reference evidence="8" key="2">
    <citation type="submission" date="2014-08" db="EMBL/GenBank/DDBJ databases">
        <title>Complete genome of Weissella ceti strain WS74 isolated from diseased rainbow trout in Brazil.</title>
        <authorList>
            <person name="Figueiredo H.C.P."/>
            <person name="Leal C.A.G."/>
            <person name="Pereira F.L."/>
            <person name="Soares S.C."/>
            <person name="Dorella F.A."/>
            <person name="Carvalho A.F."/>
            <person name="Azevedo V.A.C."/>
        </authorList>
    </citation>
    <scope>NUCLEOTIDE SEQUENCE [LARGE SCALE GENOMIC DNA]</scope>
    <source>
        <strain evidence="8">WS74</strain>
    </source>
</reference>
<dbReference type="InterPro" id="IPR014721">
    <property type="entry name" value="Ribsml_uS5_D2-typ_fold_subgr"/>
</dbReference>
<evidence type="ECO:0000256" key="4">
    <source>
        <dbReference type="HAMAP-Rule" id="MF_00149"/>
    </source>
</evidence>
<evidence type="ECO:0000256" key="2">
    <source>
        <dbReference type="ARBA" id="ARBA00022763"/>
    </source>
</evidence>
<dbReference type="Proteomes" id="UP000029079">
    <property type="component" value="Chromosome"/>
</dbReference>
<dbReference type="InterPro" id="IPR002099">
    <property type="entry name" value="MutL/Mlh/PMS"/>
</dbReference>
<dbReference type="InterPro" id="IPR038973">
    <property type="entry name" value="MutL/Mlh/Pms-like"/>
</dbReference>
<dbReference type="GO" id="GO:0006298">
    <property type="term" value="P:mismatch repair"/>
    <property type="evidence" value="ECO:0007669"/>
    <property type="project" value="UniProtKB-UniRule"/>
</dbReference>
<dbReference type="OrthoDB" id="9763467at2"/>
<dbReference type="InterPro" id="IPR042121">
    <property type="entry name" value="MutL_C_regsub"/>
</dbReference>
<dbReference type="InterPro" id="IPR036890">
    <property type="entry name" value="HATPase_C_sf"/>
</dbReference>
<evidence type="ECO:0000259" key="5">
    <source>
        <dbReference type="SMART" id="SM00853"/>
    </source>
</evidence>
<dbReference type="RefSeq" id="WP_009496094.1">
    <property type="nucleotide sequence ID" value="NZ_CP009223.1"/>
</dbReference>
<evidence type="ECO:0000313" key="8">
    <source>
        <dbReference type="Proteomes" id="UP000029079"/>
    </source>
</evidence>
<dbReference type="HAMAP" id="MF_00149">
    <property type="entry name" value="DNA_mis_repair"/>
    <property type="match status" value="1"/>
</dbReference>
<evidence type="ECO:0000256" key="3">
    <source>
        <dbReference type="ARBA" id="ARBA00023204"/>
    </source>
</evidence>
<dbReference type="PANTHER" id="PTHR10073:SF12">
    <property type="entry name" value="DNA MISMATCH REPAIR PROTEIN MLH1"/>
    <property type="match status" value="1"/>
</dbReference>
<dbReference type="PATRIC" id="fig|759620.7.peg.940"/>
<accession>A0A075U6V7</accession>
<dbReference type="Pfam" id="PF08676">
    <property type="entry name" value="MutL_C"/>
    <property type="match status" value="1"/>
</dbReference>
<feature type="domain" description="DNA mismatch repair protein S5" evidence="6">
    <location>
        <begin position="209"/>
        <end position="327"/>
    </location>
</feature>
<feature type="domain" description="MutL C-terminal dimerisation" evidence="5">
    <location>
        <begin position="458"/>
        <end position="600"/>
    </location>
</feature>
<dbReference type="GO" id="GO:0140664">
    <property type="term" value="F:ATP-dependent DNA damage sensor activity"/>
    <property type="evidence" value="ECO:0007669"/>
    <property type="project" value="InterPro"/>
</dbReference>
<dbReference type="Gene3D" id="3.30.1540.20">
    <property type="entry name" value="MutL, C-terminal domain, dimerisation subdomain"/>
    <property type="match status" value="1"/>
</dbReference>
<dbReference type="SUPFAM" id="SSF55874">
    <property type="entry name" value="ATPase domain of HSP90 chaperone/DNA topoisomerase II/histidine kinase"/>
    <property type="match status" value="1"/>
</dbReference>
<dbReference type="InterPro" id="IPR014790">
    <property type="entry name" value="MutL_C"/>
</dbReference>
<dbReference type="STRING" id="759620.WS105_0976"/>
<dbReference type="Pfam" id="PF01119">
    <property type="entry name" value="DNA_mis_repair"/>
    <property type="match status" value="1"/>
</dbReference>
<comment type="similarity">
    <text evidence="1 4">Belongs to the DNA mismatch repair MutL/HexB family.</text>
</comment>
<dbReference type="Gene3D" id="3.30.1370.100">
    <property type="entry name" value="MutL, C-terminal domain, regulatory subdomain"/>
    <property type="match status" value="1"/>
</dbReference>
<dbReference type="KEGG" id="wci:WS105_0976"/>
<dbReference type="InterPro" id="IPR020568">
    <property type="entry name" value="Ribosomal_Su5_D2-typ_SF"/>
</dbReference>